<evidence type="ECO:0000313" key="1">
    <source>
        <dbReference type="EMBL" id="RIE03143.1"/>
    </source>
</evidence>
<protein>
    <recommendedName>
        <fullName evidence="3">Secreted protein</fullName>
    </recommendedName>
</protein>
<evidence type="ECO:0000313" key="2">
    <source>
        <dbReference type="Proteomes" id="UP000266340"/>
    </source>
</evidence>
<dbReference type="OrthoDB" id="128043at2"/>
<sequence length="241" mass="26362">MEHSSGHEESGEGYAQVAFAFDGGKAKANEDSAVTIRISDSAGNPVKEFKENHEKLLHLIIVDHDLATFSHIHPDYKGDGTFTVTARFPSGGQYKLFADFVTADGTKETKSEWVNVEGAEAEHAPLAVDDKLVRQVDGQEVELTLSSVKAKEEAVLTFDIRDAATKQGIDDLQPYLGAVGHVVIISEDGSRYLHVHPVDEKAKGPKAEFMTTFPESGIYKIWGQFQRDGAVFTVPFVVKAE</sequence>
<dbReference type="EMBL" id="QXJM01000039">
    <property type="protein sequence ID" value="RIE03143.1"/>
    <property type="molecule type" value="Genomic_DNA"/>
</dbReference>
<dbReference type="Proteomes" id="UP000266340">
    <property type="component" value="Unassembled WGS sequence"/>
</dbReference>
<dbReference type="AlphaFoldDB" id="A0A398CKA6"/>
<organism evidence="1 2">
    <name type="scientific">Cohnella faecalis</name>
    <dbReference type="NCBI Taxonomy" id="2315694"/>
    <lineage>
        <taxon>Bacteria</taxon>
        <taxon>Bacillati</taxon>
        <taxon>Bacillota</taxon>
        <taxon>Bacilli</taxon>
        <taxon>Bacillales</taxon>
        <taxon>Paenibacillaceae</taxon>
        <taxon>Cohnella</taxon>
    </lineage>
</organism>
<evidence type="ECO:0008006" key="3">
    <source>
        <dbReference type="Google" id="ProtNLM"/>
    </source>
</evidence>
<name>A0A398CKA6_9BACL</name>
<keyword evidence="2" id="KW-1185">Reference proteome</keyword>
<gene>
    <name evidence="1" type="ORF">D3H35_15560</name>
</gene>
<reference evidence="1 2" key="1">
    <citation type="submission" date="2018-09" db="EMBL/GenBank/DDBJ databases">
        <title>Cohnella cavernae sp. nov., isolated from a karst cave.</title>
        <authorList>
            <person name="Zhu H."/>
        </authorList>
    </citation>
    <scope>NUCLEOTIDE SEQUENCE [LARGE SCALE GENOMIC DNA]</scope>
    <source>
        <strain evidence="1 2">K2E09-144</strain>
    </source>
</reference>
<accession>A0A398CKA6</accession>
<comment type="caution">
    <text evidence="1">The sequence shown here is derived from an EMBL/GenBank/DDBJ whole genome shotgun (WGS) entry which is preliminary data.</text>
</comment>
<proteinExistence type="predicted"/>